<gene>
    <name evidence="2" type="ORF">ANN_08668</name>
</gene>
<keyword evidence="1" id="KW-0812">Transmembrane</keyword>
<comment type="caution">
    <text evidence="2">The sequence shown here is derived from an EMBL/GenBank/DDBJ whole genome shotgun (WGS) entry which is preliminary data.</text>
</comment>
<keyword evidence="1" id="KW-1133">Transmembrane helix</keyword>
<proteinExistence type="predicted"/>
<dbReference type="Proteomes" id="UP001148838">
    <property type="component" value="Unassembled WGS sequence"/>
</dbReference>
<feature type="transmembrane region" description="Helical" evidence="1">
    <location>
        <begin position="118"/>
        <end position="139"/>
    </location>
</feature>
<organism evidence="2 3">
    <name type="scientific">Periplaneta americana</name>
    <name type="common">American cockroach</name>
    <name type="synonym">Blatta americana</name>
    <dbReference type="NCBI Taxonomy" id="6978"/>
    <lineage>
        <taxon>Eukaryota</taxon>
        <taxon>Metazoa</taxon>
        <taxon>Ecdysozoa</taxon>
        <taxon>Arthropoda</taxon>
        <taxon>Hexapoda</taxon>
        <taxon>Insecta</taxon>
        <taxon>Pterygota</taxon>
        <taxon>Neoptera</taxon>
        <taxon>Polyneoptera</taxon>
        <taxon>Dictyoptera</taxon>
        <taxon>Blattodea</taxon>
        <taxon>Blattoidea</taxon>
        <taxon>Blattidae</taxon>
        <taxon>Blattinae</taxon>
        <taxon>Periplaneta</taxon>
    </lineage>
</organism>
<dbReference type="EMBL" id="JAJSOF020000017">
    <property type="protein sequence ID" value="KAJ4440527.1"/>
    <property type="molecule type" value="Genomic_DNA"/>
</dbReference>
<evidence type="ECO:0000313" key="2">
    <source>
        <dbReference type="EMBL" id="KAJ4440527.1"/>
    </source>
</evidence>
<evidence type="ECO:0008006" key="4">
    <source>
        <dbReference type="Google" id="ProtNLM"/>
    </source>
</evidence>
<evidence type="ECO:0000313" key="3">
    <source>
        <dbReference type="Proteomes" id="UP001148838"/>
    </source>
</evidence>
<keyword evidence="3" id="KW-1185">Reference proteome</keyword>
<accession>A0ABQ8T3N6</accession>
<reference evidence="2 3" key="1">
    <citation type="journal article" date="2022" name="Allergy">
        <title>Genome assembly and annotation of Periplaneta americana reveal a comprehensive cockroach allergen profile.</title>
        <authorList>
            <person name="Wang L."/>
            <person name="Xiong Q."/>
            <person name="Saelim N."/>
            <person name="Wang L."/>
            <person name="Nong W."/>
            <person name="Wan A.T."/>
            <person name="Shi M."/>
            <person name="Liu X."/>
            <person name="Cao Q."/>
            <person name="Hui J.H.L."/>
            <person name="Sookrung N."/>
            <person name="Leung T.F."/>
            <person name="Tungtrongchitr A."/>
            <person name="Tsui S.K.W."/>
        </authorList>
    </citation>
    <scope>NUCLEOTIDE SEQUENCE [LARGE SCALE GENOMIC DNA]</scope>
    <source>
        <strain evidence="2">PWHHKU_190912</strain>
    </source>
</reference>
<keyword evidence="1" id="KW-0472">Membrane</keyword>
<sequence length="145" mass="16729">MELNGLHQLLVYADDVNMLGENPKTTKENTGMLLEATGPYCAIELWVNTALIYEMELFASLRKQSRCSSRSSNGEPLKCQKCLHYMSFRRKYVMLISLFHQIGNRSISFYVFQDFFSLLALHLLLFLLVDSMACIQPAYSIHPFF</sequence>
<protein>
    <recommendedName>
        <fullName evidence="4">Reverse transcriptase domain-containing protein</fullName>
    </recommendedName>
</protein>
<evidence type="ECO:0000256" key="1">
    <source>
        <dbReference type="SAM" id="Phobius"/>
    </source>
</evidence>
<name>A0ABQ8T3N6_PERAM</name>